<keyword evidence="3" id="KW-1185">Reference proteome</keyword>
<feature type="compositionally biased region" description="Polar residues" evidence="1">
    <location>
        <begin position="54"/>
        <end position="64"/>
    </location>
</feature>
<evidence type="ECO:0000313" key="3">
    <source>
        <dbReference type="Proteomes" id="UP001190700"/>
    </source>
</evidence>
<feature type="compositionally biased region" description="Low complexity" evidence="1">
    <location>
        <begin position="69"/>
        <end position="79"/>
    </location>
</feature>
<organism evidence="2 3">
    <name type="scientific">Cymbomonas tetramitiformis</name>
    <dbReference type="NCBI Taxonomy" id="36881"/>
    <lineage>
        <taxon>Eukaryota</taxon>
        <taxon>Viridiplantae</taxon>
        <taxon>Chlorophyta</taxon>
        <taxon>Pyramimonadophyceae</taxon>
        <taxon>Pyramimonadales</taxon>
        <taxon>Pyramimonadaceae</taxon>
        <taxon>Cymbomonas</taxon>
    </lineage>
</organism>
<name>A0AAE0GN83_9CHLO</name>
<protein>
    <submittedName>
        <fullName evidence="2">Uncharacterized protein</fullName>
    </submittedName>
</protein>
<gene>
    <name evidence="2" type="ORF">CYMTET_11671</name>
</gene>
<evidence type="ECO:0000313" key="2">
    <source>
        <dbReference type="EMBL" id="KAK3280491.1"/>
    </source>
</evidence>
<evidence type="ECO:0000256" key="1">
    <source>
        <dbReference type="SAM" id="MobiDB-lite"/>
    </source>
</evidence>
<dbReference type="EMBL" id="LGRX02004376">
    <property type="protein sequence ID" value="KAK3280491.1"/>
    <property type="molecule type" value="Genomic_DNA"/>
</dbReference>
<accession>A0AAE0GN83</accession>
<reference evidence="2 3" key="1">
    <citation type="journal article" date="2015" name="Genome Biol. Evol.">
        <title>Comparative Genomics of a Bacterivorous Green Alga Reveals Evolutionary Causalities and Consequences of Phago-Mixotrophic Mode of Nutrition.</title>
        <authorList>
            <person name="Burns J.A."/>
            <person name="Paasch A."/>
            <person name="Narechania A."/>
            <person name="Kim E."/>
        </authorList>
    </citation>
    <scope>NUCLEOTIDE SEQUENCE [LARGE SCALE GENOMIC DNA]</scope>
    <source>
        <strain evidence="2 3">PLY_AMNH</strain>
    </source>
</reference>
<feature type="compositionally biased region" description="Basic and acidic residues" evidence="1">
    <location>
        <begin position="80"/>
        <end position="92"/>
    </location>
</feature>
<dbReference type="AlphaFoldDB" id="A0AAE0GN83"/>
<dbReference type="Proteomes" id="UP001190700">
    <property type="component" value="Unassembled WGS sequence"/>
</dbReference>
<feature type="region of interest" description="Disordered" evidence="1">
    <location>
        <begin position="39"/>
        <end position="101"/>
    </location>
</feature>
<comment type="caution">
    <text evidence="2">The sequence shown here is derived from an EMBL/GenBank/DDBJ whole genome shotgun (WGS) entry which is preliminary data.</text>
</comment>
<proteinExistence type="predicted"/>
<sequence length="101" mass="10674">MKWISLDETAKLEEEARKEEENVKNAAHAKELAEVSANLNELVDADGAAEQPPATGTDSGQTEAPVTDAPPEGDAAAEAQGKDTAWHSERPLRPVGDAPTE</sequence>